<dbReference type="EMBL" id="JBHUEM010000007">
    <property type="protein sequence ID" value="MFD1736347.1"/>
    <property type="molecule type" value="Genomic_DNA"/>
</dbReference>
<dbReference type="InterPro" id="IPR045170">
    <property type="entry name" value="MTOX"/>
</dbReference>
<evidence type="ECO:0000256" key="1">
    <source>
        <dbReference type="ARBA" id="ARBA00001974"/>
    </source>
</evidence>
<dbReference type="InterPro" id="IPR036188">
    <property type="entry name" value="FAD/NAD-bd_sf"/>
</dbReference>
<dbReference type="EC" id="1.5.3.2" evidence="6"/>
<dbReference type="GO" id="GO:0050131">
    <property type="term" value="F:N-methyl-L-amino-acid oxidase activity"/>
    <property type="evidence" value="ECO:0007669"/>
    <property type="project" value="UniProtKB-EC"/>
</dbReference>
<evidence type="ECO:0000313" key="7">
    <source>
        <dbReference type="Proteomes" id="UP001597214"/>
    </source>
</evidence>
<gene>
    <name evidence="6" type="primary">solA</name>
    <name evidence="6" type="ORF">ACFSCX_07195</name>
</gene>
<evidence type="ECO:0000256" key="4">
    <source>
        <dbReference type="ARBA" id="ARBA00023002"/>
    </source>
</evidence>
<name>A0ABW4LP94_9BACI</name>
<dbReference type="Pfam" id="PF01266">
    <property type="entry name" value="DAO"/>
    <property type="match status" value="1"/>
</dbReference>
<evidence type="ECO:0000259" key="5">
    <source>
        <dbReference type="Pfam" id="PF01266"/>
    </source>
</evidence>
<evidence type="ECO:0000313" key="6">
    <source>
        <dbReference type="EMBL" id="MFD1736347.1"/>
    </source>
</evidence>
<sequence length="374" mass="41875">MNYDVIVIGAGSMGMAAGYFLSKSGKKTLLLDSFTPPHNKGSHHGDTRIIRYAYAEGEEYVPFILRAKELWTELEQEIGKQLFIQTGVLSSGNQKSDFIQNIINSSRNYSLPLTLMEANDIRKKWPGITLPNEYVGCFEPTSGVLKSEEIIKAYQVLAESNGATIQTNSRVREIKINGDNITIKTDTQTFYSDSLVVSAGAWSGDILSMLELKLPLKPIRKTFAWFNADEEIYNHHRFPAFAFATSRGLYYGFPSIDGAGIKVGRHDGGKDIHPDKQIAEFGELVEDKRELEEFLHTFMPKINQLKYGKTCMYTLTPDDKFIIDLHPKYSNVAIASGFSGHGFKFSSAVGQALSRLIDSGKNDVDISHFKINRF</sequence>
<accession>A0ABW4LP94</accession>
<dbReference type="SUPFAM" id="SSF51905">
    <property type="entry name" value="FAD/NAD(P)-binding domain"/>
    <property type="match status" value="1"/>
</dbReference>
<evidence type="ECO:0000256" key="2">
    <source>
        <dbReference type="ARBA" id="ARBA00022630"/>
    </source>
</evidence>
<feature type="domain" description="FAD dependent oxidoreductase" evidence="5">
    <location>
        <begin position="4"/>
        <end position="355"/>
    </location>
</feature>
<keyword evidence="7" id="KW-1185">Reference proteome</keyword>
<evidence type="ECO:0000256" key="3">
    <source>
        <dbReference type="ARBA" id="ARBA00022827"/>
    </source>
</evidence>
<keyword evidence="2" id="KW-0285">Flavoprotein</keyword>
<dbReference type="InterPro" id="IPR006076">
    <property type="entry name" value="FAD-dep_OxRdtase"/>
</dbReference>
<dbReference type="PANTHER" id="PTHR10961">
    <property type="entry name" value="PEROXISOMAL SARCOSINE OXIDASE"/>
    <property type="match status" value="1"/>
</dbReference>
<dbReference type="Gene3D" id="3.30.9.10">
    <property type="entry name" value="D-Amino Acid Oxidase, subunit A, domain 2"/>
    <property type="match status" value="1"/>
</dbReference>
<proteinExistence type="predicted"/>
<organism evidence="6 7">
    <name type="scientific">Bacillus salitolerans</name>
    <dbReference type="NCBI Taxonomy" id="1437434"/>
    <lineage>
        <taxon>Bacteria</taxon>
        <taxon>Bacillati</taxon>
        <taxon>Bacillota</taxon>
        <taxon>Bacilli</taxon>
        <taxon>Bacillales</taxon>
        <taxon>Bacillaceae</taxon>
        <taxon>Bacillus</taxon>
    </lineage>
</organism>
<dbReference type="PANTHER" id="PTHR10961:SF7">
    <property type="entry name" value="FAD DEPENDENT OXIDOREDUCTASE DOMAIN-CONTAINING PROTEIN"/>
    <property type="match status" value="1"/>
</dbReference>
<dbReference type="SUPFAM" id="SSF54373">
    <property type="entry name" value="FAD-linked reductases, C-terminal domain"/>
    <property type="match status" value="1"/>
</dbReference>
<comment type="caution">
    <text evidence="6">The sequence shown here is derived from an EMBL/GenBank/DDBJ whole genome shotgun (WGS) entry which is preliminary data.</text>
</comment>
<keyword evidence="3" id="KW-0274">FAD</keyword>
<dbReference type="Proteomes" id="UP001597214">
    <property type="component" value="Unassembled WGS sequence"/>
</dbReference>
<dbReference type="Gene3D" id="3.50.50.60">
    <property type="entry name" value="FAD/NAD(P)-binding domain"/>
    <property type="match status" value="1"/>
</dbReference>
<dbReference type="NCBIfam" id="NF008425">
    <property type="entry name" value="PRK11259.1"/>
    <property type="match status" value="1"/>
</dbReference>
<reference evidence="7" key="1">
    <citation type="journal article" date="2019" name="Int. J. Syst. Evol. Microbiol.">
        <title>The Global Catalogue of Microorganisms (GCM) 10K type strain sequencing project: providing services to taxonomists for standard genome sequencing and annotation.</title>
        <authorList>
            <consortium name="The Broad Institute Genomics Platform"/>
            <consortium name="The Broad Institute Genome Sequencing Center for Infectious Disease"/>
            <person name="Wu L."/>
            <person name="Ma J."/>
        </authorList>
    </citation>
    <scope>NUCLEOTIDE SEQUENCE [LARGE SCALE GENOMIC DNA]</scope>
    <source>
        <strain evidence="7">CCUG 49339</strain>
    </source>
</reference>
<comment type="cofactor">
    <cofactor evidence="1">
        <name>FAD</name>
        <dbReference type="ChEBI" id="CHEBI:57692"/>
    </cofactor>
</comment>
<keyword evidence="4 6" id="KW-0560">Oxidoreductase</keyword>
<protein>
    <submittedName>
        <fullName evidence="6">N-methyl-L-tryptophan oxidase</fullName>
        <ecNumber evidence="6">1.5.3.2</ecNumber>
    </submittedName>
</protein>
<dbReference type="RefSeq" id="WP_377927497.1">
    <property type="nucleotide sequence ID" value="NZ_JBHUEM010000007.1"/>
</dbReference>